<dbReference type="InterPro" id="IPR036927">
    <property type="entry name" value="Cyt_c_oxase-like_su1_sf"/>
</dbReference>
<dbReference type="SUPFAM" id="SSF82771">
    <property type="entry name" value="GIY-YIG endonuclease"/>
    <property type="match status" value="1"/>
</dbReference>
<dbReference type="InterPro" id="IPR023616">
    <property type="entry name" value="Cyt_c_oxase-like_su1_dom"/>
</dbReference>
<evidence type="ECO:0000313" key="6">
    <source>
        <dbReference type="Proteomes" id="UP000268093"/>
    </source>
</evidence>
<dbReference type="InterPro" id="IPR000883">
    <property type="entry name" value="Cyt_C_Oxase_1"/>
</dbReference>
<dbReference type="GO" id="GO:0004129">
    <property type="term" value="F:cytochrome-c oxidase activity"/>
    <property type="evidence" value="ECO:0007669"/>
    <property type="project" value="InterPro"/>
</dbReference>
<protein>
    <recommendedName>
        <fullName evidence="7">Cytochrome c oxidase subunit 1</fullName>
    </recommendedName>
</protein>
<proteinExistence type="predicted"/>
<accession>A0A433DH47</accession>
<keyword evidence="2" id="KW-1133">Transmembrane helix</keyword>
<feature type="region of interest" description="Disordered" evidence="1">
    <location>
        <begin position="68"/>
        <end position="102"/>
    </location>
</feature>
<name>A0A433DH47_9FUNG</name>
<dbReference type="GO" id="GO:0020037">
    <property type="term" value="F:heme binding"/>
    <property type="evidence" value="ECO:0007669"/>
    <property type="project" value="InterPro"/>
</dbReference>
<reference evidence="5 6" key="1">
    <citation type="journal article" date="2018" name="New Phytol.">
        <title>Phylogenomics of Endogonaceae and evolution of mycorrhizas within Mucoromycota.</title>
        <authorList>
            <person name="Chang Y."/>
            <person name="Desiro A."/>
            <person name="Na H."/>
            <person name="Sandor L."/>
            <person name="Lipzen A."/>
            <person name="Clum A."/>
            <person name="Barry K."/>
            <person name="Grigoriev I.V."/>
            <person name="Martin F.M."/>
            <person name="Stajich J.E."/>
            <person name="Smith M.E."/>
            <person name="Bonito G."/>
            <person name="Spatafora J.W."/>
        </authorList>
    </citation>
    <scope>NUCLEOTIDE SEQUENCE [LARGE SCALE GENOMIC DNA]</scope>
    <source>
        <strain evidence="5 6">GMNB39</strain>
    </source>
</reference>
<dbReference type="PROSITE" id="PS50164">
    <property type="entry name" value="GIY_YIG"/>
    <property type="match status" value="1"/>
</dbReference>
<dbReference type="InterPro" id="IPR000305">
    <property type="entry name" value="GIY-YIG_endonuc"/>
</dbReference>
<dbReference type="SMART" id="SM00465">
    <property type="entry name" value="GIYc"/>
    <property type="match status" value="1"/>
</dbReference>
<dbReference type="GO" id="GO:0016020">
    <property type="term" value="C:membrane"/>
    <property type="evidence" value="ECO:0007669"/>
    <property type="project" value="InterPro"/>
</dbReference>
<dbReference type="PANTHER" id="PTHR10422">
    <property type="entry name" value="CYTOCHROME C OXIDASE SUBUNIT 1"/>
    <property type="match status" value="1"/>
</dbReference>
<evidence type="ECO:0000259" key="3">
    <source>
        <dbReference type="PROSITE" id="PS50164"/>
    </source>
</evidence>
<keyword evidence="2" id="KW-0472">Membrane</keyword>
<dbReference type="SMART" id="SM00497">
    <property type="entry name" value="IENR1"/>
    <property type="match status" value="2"/>
</dbReference>
<feature type="domain" description="Cytochrome oxidase subunit I profile" evidence="4">
    <location>
        <begin position="1"/>
        <end position="54"/>
    </location>
</feature>
<keyword evidence="6" id="KW-1185">Reference proteome</keyword>
<feature type="domain" description="GIY-YIG" evidence="3">
    <location>
        <begin position="124"/>
        <end position="212"/>
    </location>
</feature>
<dbReference type="GO" id="GO:0004519">
    <property type="term" value="F:endonuclease activity"/>
    <property type="evidence" value="ECO:0007669"/>
    <property type="project" value="InterPro"/>
</dbReference>
<dbReference type="SUPFAM" id="SSF81442">
    <property type="entry name" value="Cytochrome c oxidase subunit I-like"/>
    <property type="match status" value="1"/>
</dbReference>
<feature type="compositionally biased region" description="Low complexity" evidence="1">
    <location>
        <begin position="68"/>
        <end position="82"/>
    </location>
</feature>
<feature type="transmembrane region" description="Helical" evidence="2">
    <location>
        <begin position="31"/>
        <end position="56"/>
    </location>
</feature>
<evidence type="ECO:0000259" key="4">
    <source>
        <dbReference type="PROSITE" id="PS50855"/>
    </source>
</evidence>
<organism evidence="5 6">
    <name type="scientific">Jimgerdemannia flammicorona</name>
    <dbReference type="NCBI Taxonomy" id="994334"/>
    <lineage>
        <taxon>Eukaryota</taxon>
        <taxon>Fungi</taxon>
        <taxon>Fungi incertae sedis</taxon>
        <taxon>Mucoromycota</taxon>
        <taxon>Mucoromycotina</taxon>
        <taxon>Endogonomycetes</taxon>
        <taxon>Endogonales</taxon>
        <taxon>Endogonaceae</taxon>
        <taxon>Jimgerdemannia</taxon>
    </lineage>
</organism>
<dbReference type="InterPro" id="IPR035901">
    <property type="entry name" value="GIY-YIG_endonuc_sf"/>
</dbReference>
<dbReference type="GO" id="GO:0015990">
    <property type="term" value="P:electron transport coupled proton transport"/>
    <property type="evidence" value="ECO:0007669"/>
    <property type="project" value="TreeGrafter"/>
</dbReference>
<dbReference type="OrthoDB" id="2443709at2759"/>
<dbReference type="EMBL" id="RBNI01001652">
    <property type="protein sequence ID" value="RUP50157.1"/>
    <property type="molecule type" value="Genomic_DNA"/>
</dbReference>
<gene>
    <name evidence="5" type="ORF">BC936DRAFT_140162</name>
</gene>
<keyword evidence="2" id="KW-0812">Transmembrane</keyword>
<evidence type="ECO:0000256" key="2">
    <source>
        <dbReference type="SAM" id="Phobius"/>
    </source>
</evidence>
<dbReference type="Proteomes" id="UP000268093">
    <property type="component" value="Unassembled WGS sequence"/>
</dbReference>
<evidence type="ECO:0008006" key="7">
    <source>
        <dbReference type="Google" id="ProtNLM"/>
    </source>
</evidence>
<dbReference type="CDD" id="cd10445">
    <property type="entry name" value="GIY-YIG_bI1_like"/>
    <property type="match status" value="1"/>
</dbReference>
<evidence type="ECO:0000256" key="1">
    <source>
        <dbReference type="SAM" id="MobiDB-lite"/>
    </source>
</evidence>
<dbReference type="AlphaFoldDB" id="A0A433DH47"/>
<dbReference type="GO" id="GO:0006123">
    <property type="term" value="P:mitochondrial electron transport, cytochrome c to oxygen"/>
    <property type="evidence" value="ECO:0007669"/>
    <property type="project" value="TreeGrafter"/>
</dbReference>
<dbReference type="Gene3D" id="3.40.1440.10">
    <property type="entry name" value="GIY-YIG endonuclease"/>
    <property type="match status" value="1"/>
</dbReference>
<dbReference type="GO" id="GO:0005739">
    <property type="term" value="C:mitochondrion"/>
    <property type="evidence" value="ECO:0007669"/>
    <property type="project" value="UniProtKB-ARBA"/>
</dbReference>
<dbReference type="InterPro" id="IPR006350">
    <property type="entry name" value="Intron_endoG1"/>
</dbReference>
<dbReference type="PANTHER" id="PTHR10422:SF18">
    <property type="entry name" value="CYTOCHROME C OXIDASE SUBUNIT 1"/>
    <property type="match status" value="1"/>
</dbReference>
<comment type="caution">
    <text evidence="5">The sequence shown here is derived from an EMBL/GenBank/DDBJ whole genome shotgun (WGS) entry which is preliminary data.</text>
</comment>
<dbReference type="InterPro" id="IPR003647">
    <property type="entry name" value="Intron_nuc_1_rpt"/>
</dbReference>
<dbReference type="NCBIfam" id="TIGR01453">
    <property type="entry name" value="grpIintron_endo"/>
    <property type="match status" value="1"/>
</dbReference>
<dbReference type="Pfam" id="PF01541">
    <property type="entry name" value="GIY-YIG"/>
    <property type="match status" value="1"/>
</dbReference>
<dbReference type="PROSITE" id="PS50855">
    <property type="entry name" value="COX1"/>
    <property type="match status" value="1"/>
</dbReference>
<dbReference type="Gene3D" id="1.20.210.10">
    <property type="entry name" value="Cytochrome c oxidase-like, subunit I domain"/>
    <property type="match status" value="1"/>
</dbReference>
<sequence>MVGTAFSMLIRLELAAPGVQYLQGDHQLYNVIVTAHAFIMIFFLVMPGLLSGYGVLSNVLGHALRTLRSSGNNSSSENNGTTRTKEPSSSGPEPAKGGTAPVHTTHLFKDPLNSRDQIRDITKDQVGVYVWTNCRNGKQYVGSSVHLINRIASYFYPSIVSSGTRYILRALFKWGMVNFSLTIHILPAGSPLTTVLQLEQYYIDLLNPAYNILRVAGSSVGNPFSEENKQKLREERGSRVFIYNATGTQLLFTFLSRTHLCSVLHIDITTLKAFLNTGEVYINNFLFFDDLIEGVNNSNTLSLDEFVAYFSSKYAAFKDQQGGFSPRARSILATHISVPSLSFSKSSMQAMGRHFNVDHSTIRRLVKSGKVFRGCWKFSVK</sequence>
<evidence type="ECO:0000313" key="5">
    <source>
        <dbReference type="EMBL" id="RUP50157.1"/>
    </source>
</evidence>